<proteinExistence type="predicted"/>
<evidence type="ECO:0000313" key="3">
    <source>
        <dbReference type="Proteomes" id="UP000215596"/>
    </source>
</evidence>
<accession>A0A268EQ51</accession>
<dbReference type="Proteomes" id="UP000435177">
    <property type="component" value="Unassembled WGS sequence"/>
</dbReference>
<name>A0A268EQ51_9BACL</name>
<comment type="caution">
    <text evidence="2">The sequence shown here is derived from an EMBL/GenBank/DDBJ whole genome shotgun (WGS) entry which is preliminary data.</text>
</comment>
<keyword evidence="4" id="KW-1185">Reference proteome</keyword>
<dbReference type="RefSeq" id="WP_095266090.1">
    <property type="nucleotide sequence ID" value="NZ_NPBY01000046.1"/>
</dbReference>
<dbReference type="InterPro" id="IPR015946">
    <property type="entry name" value="KH_dom-like_a/b"/>
</dbReference>
<protein>
    <submittedName>
        <fullName evidence="1">OsmC family peroxiredoxin</fullName>
    </submittedName>
    <submittedName>
        <fullName evidence="2">Osmotically inducible protein OsmC</fullName>
    </submittedName>
</protein>
<dbReference type="EMBL" id="NPBY01000046">
    <property type="protein sequence ID" value="PAD75253.1"/>
    <property type="molecule type" value="Genomic_DNA"/>
</dbReference>
<dbReference type="Proteomes" id="UP000215596">
    <property type="component" value="Unassembled WGS sequence"/>
</dbReference>
<dbReference type="SUPFAM" id="SSF82784">
    <property type="entry name" value="OsmC-like"/>
    <property type="match status" value="1"/>
</dbReference>
<evidence type="ECO:0000313" key="2">
    <source>
        <dbReference type="EMBL" id="PAD75253.1"/>
    </source>
</evidence>
<dbReference type="Gene3D" id="3.30.300.20">
    <property type="match status" value="1"/>
</dbReference>
<dbReference type="EMBL" id="WOAA01000009">
    <property type="protein sequence ID" value="MUG66834.1"/>
    <property type="molecule type" value="Genomic_DNA"/>
</dbReference>
<evidence type="ECO:0000313" key="4">
    <source>
        <dbReference type="Proteomes" id="UP000435177"/>
    </source>
</evidence>
<reference evidence="2 3" key="1">
    <citation type="submission" date="2017-07" db="EMBL/GenBank/DDBJ databases">
        <title>Isolation and whole genome analysis of endospore-forming bacteria from heroin.</title>
        <authorList>
            <person name="Kalinowski J."/>
            <person name="Ahrens B."/>
            <person name="Al-Dilaimi A."/>
            <person name="Winkler A."/>
            <person name="Wibberg D."/>
            <person name="Schleenbecker U."/>
            <person name="Ruckert C."/>
            <person name="Wolfel R."/>
            <person name="Grass G."/>
        </authorList>
    </citation>
    <scope>NUCLEOTIDE SEQUENCE [LARGE SCALE GENOMIC DNA]</scope>
    <source>
        <strain evidence="2 3">7537-G1</strain>
    </source>
</reference>
<dbReference type="Pfam" id="PF02566">
    <property type="entry name" value="OsmC"/>
    <property type="match status" value="1"/>
</dbReference>
<reference evidence="1 4" key="2">
    <citation type="submission" date="2019-11" db="EMBL/GenBank/DDBJ databases">
        <title>Draft genome sequences of five Paenibacillus species of dairy origin.</title>
        <authorList>
            <person name="Olajide A.M."/>
            <person name="Chen S."/>
            <person name="Lapointe G."/>
        </authorList>
    </citation>
    <scope>NUCLEOTIDE SEQUENCE [LARGE SCALE GENOMIC DNA]</scope>
    <source>
        <strain evidence="1 4">3CS1</strain>
    </source>
</reference>
<sequence length="131" mass="14522">MTTLKIVNGQDHIYNGAGMQLVGTHSPDLDGGLNPRELLEASLALCISISLQKMMAFDGVKYDKDSIHIEVTSTKDEDRRKNRFAHFHVTVALPPTLEPDYKEKLKTVVERACTISNTLKGEAVVELVERG</sequence>
<dbReference type="OrthoDB" id="2969186at2"/>
<dbReference type="AlphaFoldDB" id="A0A268EQ51"/>
<organism evidence="2 3">
    <name type="scientific">Paenibacillus campinasensis</name>
    <dbReference type="NCBI Taxonomy" id="66347"/>
    <lineage>
        <taxon>Bacteria</taxon>
        <taxon>Bacillati</taxon>
        <taxon>Bacillota</taxon>
        <taxon>Bacilli</taxon>
        <taxon>Bacillales</taxon>
        <taxon>Paenibacillaceae</taxon>
        <taxon>Paenibacillus</taxon>
    </lineage>
</organism>
<evidence type="ECO:0000313" key="1">
    <source>
        <dbReference type="EMBL" id="MUG66834.1"/>
    </source>
</evidence>
<dbReference type="InterPro" id="IPR036102">
    <property type="entry name" value="OsmC/Ohrsf"/>
</dbReference>
<dbReference type="InterPro" id="IPR003718">
    <property type="entry name" value="OsmC/Ohr_fam"/>
</dbReference>
<gene>
    <name evidence="2" type="ORF">CHH67_15385</name>
    <name evidence="1" type="ORF">GNP94_12550</name>
</gene>